<feature type="transmembrane region" description="Helical" evidence="1">
    <location>
        <begin position="144"/>
        <end position="169"/>
    </location>
</feature>
<evidence type="ECO:0000256" key="1">
    <source>
        <dbReference type="SAM" id="Phobius"/>
    </source>
</evidence>
<name>A0A4Q9FPZ9_9FLAO</name>
<feature type="transmembrane region" description="Helical" evidence="1">
    <location>
        <begin position="181"/>
        <end position="200"/>
    </location>
</feature>
<feature type="transmembrane region" description="Helical" evidence="1">
    <location>
        <begin position="68"/>
        <end position="96"/>
    </location>
</feature>
<reference evidence="2 3" key="1">
    <citation type="journal article" date="2015" name="Int. J. Syst. Evol. Microbiol.">
        <title>Hyunsoonleella pacifica sp. nov., isolated from seawater of South Pacific Gyre.</title>
        <authorList>
            <person name="Gao X."/>
            <person name="Zhang Z."/>
            <person name="Dai X."/>
            <person name="Zhang X.H."/>
        </authorList>
    </citation>
    <scope>NUCLEOTIDE SEQUENCE [LARGE SCALE GENOMIC DNA]</scope>
    <source>
        <strain evidence="2 3">SW033</strain>
    </source>
</reference>
<feature type="transmembrane region" description="Helical" evidence="1">
    <location>
        <begin position="206"/>
        <end position="223"/>
    </location>
</feature>
<keyword evidence="1" id="KW-1133">Transmembrane helix</keyword>
<dbReference type="Proteomes" id="UP000292372">
    <property type="component" value="Unassembled WGS sequence"/>
</dbReference>
<feature type="transmembrane region" description="Helical" evidence="1">
    <location>
        <begin position="230"/>
        <end position="248"/>
    </location>
</feature>
<dbReference type="OrthoDB" id="1439867at2"/>
<keyword evidence="1" id="KW-0812">Transmembrane</keyword>
<dbReference type="EMBL" id="SIRS01000003">
    <property type="protein sequence ID" value="TBN16748.1"/>
    <property type="molecule type" value="Genomic_DNA"/>
</dbReference>
<evidence type="ECO:0000313" key="3">
    <source>
        <dbReference type="Proteomes" id="UP000292372"/>
    </source>
</evidence>
<evidence type="ECO:0008006" key="4">
    <source>
        <dbReference type="Google" id="ProtNLM"/>
    </source>
</evidence>
<evidence type="ECO:0000313" key="2">
    <source>
        <dbReference type="EMBL" id="TBN16748.1"/>
    </source>
</evidence>
<protein>
    <recommendedName>
        <fullName evidence="4">Beta-carotene 15,15'-monooxygenase</fullName>
    </recommendedName>
</protein>
<dbReference type="AlphaFoldDB" id="A0A4Q9FPZ9"/>
<sequence length="249" mass="29097">MNFVSTKNRLTQTNNFEIILYGLFLLMVPQTTDSLWITLANVFLLLSIRRLISLRSQKNIKKKLFDAAFWITIAMVCYFWAALFFLLVPVAIFLYTENKLRNWLIPITAIISVLLISYCTSFLVEYDLLAHLSRKSKISFDFSVYNTIQFLVALTVLFSFGLWSFLFYIKNINSKKKALRPALYIIIWTLVLSFIILVIAPKKTGVEFLFIFAPLAIVISNYVEIIKEKWFKEVFFSILFLVPFVLLFL</sequence>
<dbReference type="RefSeq" id="WP_130936729.1">
    <property type="nucleotide sequence ID" value="NZ_BMEE01000002.1"/>
</dbReference>
<keyword evidence="1" id="KW-0472">Membrane</keyword>
<comment type="caution">
    <text evidence="2">The sequence shown here is derived from an EMBL/GenBank/DDBJ whole genome shotgun (WGS) entry which is preliminary data.</text>
</comment>
<accession>A0A4Q9FPZ9</accession>
<feature type="transmembrane region" description="Helical" evidence="1">
    <location>
        <begin position="103"/>
        <end position="124"/>
    </location>
</feature>
<feature type="transmembrane region" description="Helical" evidence="1">
    <location>
        <begin position="20"/>
        <end position="48"/>
    </location>
</feature>
<proteinExistence type="predicted"/>
<gene>
    <name evidence="2" type="ORF">EYD46_08960</name>
</gene>
<organism evidence="2 3">
    <name type="scientific">Hyunsoonleella pacifica</name>
    <dbReference type="NCBI Taxonomy" id="1080224"/>
    <lineage>
        <taxon>Bacteria</taxon>
        <taxon>Pseudomonadati</taxon>
        <taxon>Bacteroidota</taxon>
        <taxon>Flavobacteriia</taxon>
        <taxon>Flavobacteriales</taxon>
        <taxon>Flavobacteriaceae</taxon>
    </lineage>
</organism>
<keyword evidence="3" id="KW-1185">Reference proteome</keyword>